<organism evidence="1">
    <name type="scientific">Siphoviridae sp. ctmYS12</name>
    <dbReference type="NCBI Taxonomy" id="2825652"/>
    <lineage>
        <taxon>Viruses</taxon>
        <taxon>Duplodnaviria</taxon>
        <taxon>Heunggongvirae</taxon>
        <taxon>Uroviricota</taxon>
        <taxon>Caudoviricetes</taxon>
    </lineage>
</organism>
<dbReference type="InterPro" id="IPR056951">
    <property type="entry name" value="Phage_connect_2"/>
</dbReference>
<proteinExistence type="predicted"/>
<sequence length="125" mass="14251">MSEVTNANDSILTSIKKILGIPEEHEHFDADIIMHINTVFMILNQLGVGPALGFKILDKTTMWDDYLENDSQLEAVKSYMGYKVRLMFDPPSSSAITESINRVISELEWRILVMVESKNSREEES</sequence>
<name>A0A8S5P6B0_9CAUD</name>
<dbReference type="Pfam" id="PF24829">
    <property type="entry name" value="Phage_connect_2"/>
    <property type="match status" value="1"/>
</dbReference>
<reference evidence="1" key="1">
    <citation type="journal article" date="2021" name="Proc. Natl. Acad. Sci. U.S.A.">
        <title>A Catalog of Tens of Thousands of Viruses from Human Metagenomes Reveals Hidden Associations with Chronic Diseases.</title>
        <authorList>
            <person name="Tisza M.J."/>
            <person name="Buck C.B."/>
        </authorList>
    </citation>
    <scope>NUCLEOTIDE SEQUENCE</scope>
    <source>
        <strain evidence="1">CtmYS12</strain>
    </source>
</reference>
<accession>A0A8S5P6B0</accession>
<dbReference type="EMBL" id="BK015347">
    <property type="protein sequence ID" value="DAE02538.1"/>
    <property type="molecule type" value="Genomic_DNA"/>
</dbReference>
<evidence type="ECO:0000313" key="1">
    <source>
        <dbReference type="EMBL" id="DAE02538.1"/>
    </source>
</evidence>
<protein>
    <submittedName>
        <fullName evidence="1">Uncharacterized protein</fullName>
    </submittedName>
</protein>